<keyword evidence="2" id="KW-1185">Reference proteome</keyword>
<name>A0A9E7HB26_9LILI</name>
<protein>
    <submittedName>
        <fullName evidence="1">Uncharacterized protein</fullName>
    </submittedName>
</protein>
<accession>A0A9E7HB26</accession>
<dbReference type="Proteomes" id="UP001055439">
    <property type="component" value="Chromosome 8"/>
</dbReference>
<gene>
    <name evidence="1" type="ORF">MUK42_07697</name>
</gene>
<evidence type="ECO:0000313" key="2">
    <source>
        <dbReference type="Proteomes" id="UP001055439"/>
    </source>
</evidence>
<dbReference type="AlphaFoldDB" id="A0A9E7HB26"/>
<reference evidence="1" key="1">
    <citation type="submission" date="2022-05" db="EMBL/GenBank/DDBJ databases">
        <title>The Musa troglodytarum L. genome provides insights into the mechanism of non-climacteric behaviour and enrichment of carotenoids.</title>
        <authorList>
            <person name="Wang J."/>
        </authorList>
    </citation>
    <scope>NUCLEOTIDE SEQUENCE</scope>
    <source>
        <tissue evidence="1">Leaf</tissue>
    </source>
</reference>
<sequence>MIGGACFPLPAPGRLHLSDEVLEVVLGGAGHRGGGRERPKEVNLWGPLLCGVDLYGLSGTESIICHLPSQSFSPSDMCRVVPHQLLG</sequence>
<dbReference type="EMBL" id="CP097510">
    <property type="protein sequence ID" value="URE28018.1"/>
    <property type="molecule type" value="Genomic_DNA"/>
</dbReference>
<evidence type="ECO:0000313" key="1">
    <source>
        <dbReference type="EMBL" id="URE28018.1"/>
    </source>
</evidence>
<proteinExistence type="predicted"/>
<organism evidence="1 2">
    <name type="scientific">Musa troglodytarum</name>
    <name type="common">fe'i banana</name>
    <dbReference type="NCBI Taxonomy" id="320322"/>
    <lineage>
        <taxon>Eukaryota</taxon>
        <taxon>Viridiplantae</taxon>
        <taxon>Streptophyta</taxon>
        <taxon>Embryophyta</taxon>
        <taxon>Tracheophyta</taxon>
        <taxon>Spermatophyta</taxon>
        <taxon>Magnoliopsida</taxon>
        <taxon>Liliopsida</taxon>
        <taxon>Zingiberales</taxon>
        <taxon>Musaceae</taxon>
        <taxon>Musa</taxon>
    </lineage>
</organism>